<dbReference type="PANTHER" id="PTHR47475:SF2">
    <property type="entry name" value="CHROMOSOME TRANSMISSION FIDELITY PROTEIN 8"/>
    <property type="match status" value="1"/>
</dbReference>
<name>A0A9E7GGK7_9LILI</name>
<dbReference type="InterPro" id="IPR018607">
    <property type="entry name" value="Ctf8"/>
</dbReference>
<reference evidence="1" key="1">
    <citation type="submission" date="2022-05" db="EMBL/GenBank/DDBJ databases">
        <title>The Musa troglodytarum L. genome provides insights into the mechanism of non-climacteric behaviour and enrichment of carotenoids.</title>
        <authorList>
            <person name="Wang J."/>
        </authorList>
    </citation>
    <scope>NUCLEOTIDE SEQUENCE</scope>
    <source>
        <tissue evidence="1">Leaf</tissue>
    </source>
</reference>
<accession>A0A9E7GGK7</accession>
<dbReference type="OrthoDB" id="121932at2759"/>
<dbReference type="Pfam" id="PF09696">
    <property type="entry name" value="Ctf8"/>
    <property type="match status" value="1"/>
</dbReference>
<dbReference type="GO" id="GO:0007064">
    <property type="term" value="P:mitotic sister chromatid cohesion"/>
    <property type="evidence" value="ECO:0007669"/>
    <property type="project" value="InterPro"/>
</dbReference>
<proteinExistence type="predicted"/>
<dbReference type="PANTHER" id="PTHR47475">
    <property type="entry name" value="CHROMOSOME TRANSMISSION FIDELITY PROTEIN 8"/>
    <property type="match status" value="1"/>
</dbReference>
<dbReference type="EMBL" id="CP097509">
    <property type="protein sequence ID" value="URE14350.1"/>
    <property type="molecule type" value="Genomic_DNA"/>
</dbReference>
<organism evidence="1 2">
    <name type="scientific">Musa troglodytarum</name>
    <name type="common">fe'i banana</name>
    <dbReference type="NCBI Taxonomy" id="320322"/>
    <lineage>
        <taxon>Eukaryota</taxon>
        <taxon>Viridiplantae</taxon>
        <taxon>Streptophyta</taxon>
        <taxon>Embryophyta</taxon>
        <taxon>Tracheophyta</taxon>
        <taxon>Spermatophyta</taxon>
        <taxon>Magnoliopsida</taxon>
        <taxon>Liliopsida</taxon>
        <taxon>Zingiberales</taxon>
        <taxon>Musaceae</taxon>
        <taxon>Musa</taxon>
    </lineage>
</organism>
<evidence type="ECO:0000313" key="2">
    <source>
        <dbReference type="Proteomes" id="UP001055439"/>
    </source>
</evidence>
<protein>
    <submittedName>
        <fullName evidence="1">Ctf8</fullName>
    </submittedName>
</protein>
<keyword evidence="2" id="KW-1185">Reference proteome</keyword>
<sequence length="159" mass="17324">MQIRVKCNCGDGKCSEWAIVELQGVVESQLAISDQINGLEIGHLCCSSSSSSSQPSYILTVGYHELSGTKVQLKKPLLVLQKKAAADAAGPEFPASSAVELEVIGIIRQKILFKTRPKALISRKNISSSKILRFLATGKETFIIRQPSKDQMLLSFNSM</sequence>
<evidence type="ECO:0000313" key="1">
    <source>
        <dbReference type="EMBL" id="URE14350.1"/>
    </source>
</evidence>
<dbReference type="EMBL" id="CP097509">
    <property type="protein sequence ID" value="URE14351.1"/>
    <property type="molecule type" value="Genomic_DNA"/>
</dbReference>
<dbReference type="GO" id="GO:0031390">
    <property type="term" value="C:Ctf18 RFC-like complex"/>
    <property type="evidence" value="ECO:0007669"/>
    <property type="project" value="InterPro"/>
</dbReference>
<gene>
    <name evidence="1" type="ORF">MUK42_10786</name>
</gene>
<dbReference type="Proteomes" id="UP001055439">
    <property type="component" value="Chromosome 7"/>
</dbReference>
<dbReference type="AlphaFoldDB" id="A0A9E7GGK7"/>